<evidence type="ECO:0000256" key="2">
    <source>
        <dbReference type="ARBA" id="ARBA00023054"/>
    </source>
</evidence>
<evidence type="ECO:0000256" key="4">
    <source>
        <dbReference type="SAM" id="SignalP"/>
    </source>
</evidence>
<protein>
    <submittedName>
        <fullName evidence="5">CusB/HlyD membrane fusion family barrel-sandwich protein</fullName>
    </submittedName>
</protein>
<evidence type="ECO:0000256" key="3">
    <source>
        <dbReference type="SAM" id="Coils"/>
    </source>
</evidence>
<comment type="caution">
    <text evidence="5">The sequence shown here is derived from an EMBL/GenBank/DDBJ whole genome shotgun (WGS) entry which is preliminary data.</text>
</comment>
<dbReference type="PROSITE" id="PS51257">
    <property type="entry name" value="PROKAR_LIPOPROTEIN"/>
    <property type="match status" value="1"/>
</dbReference>
<dbReference type="PANTHER" id="PTHR32347:SF23">
    <property type="entry name" value="BLL5650 PROTEIN"/>
    <property type="match status" value="1"/>
</dbReference>
<gene>
    <name evidence="5" type="ORF">DFQ15_11195</name>
</gene>
<dbReference type="Proteomes" id="UP000247540">
    <property type="component" value="Unassembled WGS sequence"/>
</dbReference>
<dbReference type="PRINTS" id="PR01490">
    <property type="entry name" value="RTXTOXIND"/>
</dbReference>
<reference evidence="5 6" key="1">
    <citation type="submission" date="2018-06" db="EMBL/GenBank/DDBJ databases">
        <title>Genomic Encyclopedia of Type Strains, Phase III (KMG-III): the genomes of soil and plant-associated and newly described type strains.</title>
        <authorList>
            <person name="Whitman W."/>
        </authorList>
    </citation>
    <scope>NUCLEOTIDE SEQUENCE [LARGE SCALE GENOMIC DNA]</scope>
    <source>
        <strain evidence="5 6">CECT 7646</strain>
    </source>
</reference>
<dbReference type="PANTHER" id="PTHR32347">
    <property type="entry name" value="EFFLUX SYSTEM COMPONENT YKNX-RELATED"/>
    <property type="match status" value="1"/>
</dbReference>
<evidence type="ECO:0000256" key="1">
    <source>
        <dbReference type="ARBA" id="ARBA00004196"/>
    </source>
</evidence>
<comment type="subcellular location">
    <subcellularLocation>
        <location evidence="1">Cell envelope</location>
    </subcellularLocation>
</comment>
<evidence type="ECO:0000313" key="6">
    <source>
        <dbReference type="Proteomes" id="UP000247540"/>
    </source>
</evidence>
<accession>A0A318SY67</accession>
<dbReference type="Gene3D" id="2.40.50.100">
    <property type="match status" value="1"/>
</dbReference>
<feature type="signal peptide" evidence="4">
    <location>
        <begin position="1"/>
        <end position="31"/>
    </location>
</feature>
<dbReference type="OrthoDB" id="8794034at2"/>
<dbReference type="GO" id="GO:0030313">
    <property type="term" value="C:cell envelope"/>
    <property type="evidence" value="ECO:0007669"/>
    <property type="project" value="UniProtKB-SubCell"/>
</dbReference>
<keyword evidence="4" id="KW-0732">Signal</keyword>
<dbReference type="InterPro" id="IPR050465">
    <property type="entry name" value="UPF0194_transport"/>
</dbReference>
<dbReference type="Gene3D" id="2.40.30.170">
    <property type="match status" value="1"/>
</dbReference>
<evidence type="ECO:0000313" key="5">
    <source>
        <dbReference type="EMBL" id="PYE77950.1"/>
    </source>
</evidence>
<keyword evidence="6" id="KW-1185">Reference proteome</keyword>
<dbReference type="RefSeq" id="WP_110465672.1">
    <property type="nucleotide sequence ID" value="NZ_JAMOFZ010000011.1"/>
</dbReference>
<sequence>MTFLRRPRRTSAGTGAGLALCATAVLPLLLAGCPADNGRPAGNGTAGVASVAAAAPAGVVAIARGKVEVQGGLLEVMAPQDGTVESVAVAEGDTVRRGQVLLRLQSDTARADVALAEAELAAAQARQRAQAARVQPARQRADRLGAAARAGALDSQQADDAAQAQREAASAAAVAAADVQVAAQKLAEARLHAARLTLLAPQDGAVVRLLAQAGSALSAQGARPVLVLLPQKPLLVRAELNESFASVVKPGMRATVTIDAGTALPAAKVLRVGTVYGPSRIDEESPPRIGVRVVDCFIAFDQVPDLRVGQDVRVSFHD</sequence>
<dbReference type="AlphaFoldDB" id="A0A318SY67"/>
<keyword evidence="2 3" id="KW-0175">Coiled coil</keyword>
<feature type="coiled-coil region" evidence="3">
    <location>
        <begin position="106"/>
        <end position="135"/>
    </location>
</feature>
<proteinExistence type="predicted"/>
<feature type="chain" id="PRO_5016411370" evidence="4">
    <location>
        <begin position="32"/>
        <end position="318"/>
    </location>
</feature>
<dbReference type="SUPFAM" id="SSF111369">
    <property type="entry name" value="HlyD-like secretion proteins"/>
    <property type="match status" value="1"/>
</dbReference>
<name>A0A318SY67_9BURK</name>
<organism evidence="5 6">
    <name type="scientific">Xylophilus ampelinus</name>
    <dbReference type="NCBI Taxonomy" id="54067"/>
    <lineage>
        <taxon>Bacteria</taxon>
        <taxon>Pseudomonadati</taxon>
        <taxon>Pseudomonadota</taxon>
        <taxon>Betaproteobacteria</taxon>
        <taxon>Burkholderiales</taxon>
        <taxon>Xylophilus</taxon>
    </lineage>
</organism>
<dbReference type="EMBL" id="QJTC01000011">
    <property type="protein sequence ID" value="PYE77950.1"/>
    <property type="molecule type" value="Genomic_DNA"/>
</dbReference>
<dbReference type="Gene3D" id="1.10.287.470">
    <property type="entry name" value="Helix hairpin bin"/>
    <property type="match status" value="1"/>
</dbReference>